<evidence type="ECO:0000259" key="8">
    <source>
        <dbReference type="Pfam" id="PF01618"/>
    </source>
</evidence>
<keyword evidence="10" id="KW-1185">Reference proteome</keyword>
<keyword evidence="2" id="KW-1003">Cell membrane</keyword>
<evidence type="ECO:0000313" key="10">
    <source>
        <dbReference type="Proteomes" id="UP001201273"/>
    </source>
</evidence>
<gene>
    <name evidence="9" type="ORF">K6Y31_09430</name>
</gene>
<name>A0ABS8W9K9_9GAMM</name>
<evidence type="ECO:0000256" key="1">
    <source>
        <dbReference type="ARBA" id="ARBA00004651"/>
    </source>
</evidence>
<protein>
    <submittedName>
        <fullName evidence="9">MotA/TolQ/ExbB proton channel family protein</fullName>
    </submittedName>
</protein>
<comment type="caution">
    <text evidence="9">The sequence shown here is derived from an EMBL/GenBank/DDBJ whole genome shotgun (WGS) entry which is preliminary data.</text>
</comment>
<evidence type="ECO:0000256" key="4">
    <source>
        <dbReference type="ARBA" id="ARBA00022989"/>
    </source>
</evidence>
<dbReference type="Pfam" id="PF01618">
    <property type="entry name" value="MotA_ExbB"/>
    <property type="match status" value="1"/>
</dbReference>
<evidence type="ECO:0000256" key="7">
    <source>
        <dbReference type="SAM" id="Phobius"/>
    </source>
</evidence>
<dbReference type="EMBL" id="JAIMJA010000008">
    <property type="protein sequence ID" value="MCE2595037.1"/>
    <property type="molecule type" value="Genomic_DNA"/>
</dbReference>
<comment type="similarity">
    <text evidence="6">Belongs to the exbB/tolQ family.</text>
</comment>
<keyword evidence="6" id="KW-0813">Transport</keyword>
<dbReference type="InterPro" id="IPR050790">
    <property type="entry name" value="ExbB/TolQ_transport"/>
</dbReference>
<feature type="transmembrane region" description="Helical" evidence="7">
    <location>
        <begin position="6"/>
        <end position="23"/>
    </location>
</feature>
<accession>A0ABS8W9K9</accession>
<keyword evidence="3 7" id="KW-0812">Transmembrane</keyword>
<dbReference type="PANTHER" id="PTHR30625">
    <property type="entry name" value="PROTEIN TOLQ"/>
    <property type="match status" value="1"/>
</dbReference>
<dbReference type="Proteomes" id="UP001201273">
    <property type="component" value="Unassembled WGS sequence"/>
</dbReference>
<keyword evidence="6" id="KW-0653">Protein transport</keyword>
<comment type="subcellular location">
    <subcellularLocation>
        <location evidence="1">Cell membrane</location>
        <topology evidence="1">Multi-pass membrane protein</topology>
    </subcellularLocation>
    <subcellularLocation>
        <location evidence="6">Membrane</location>
        <topology evidence="6">Multi-pass membrane protein</topology>
    </subcellularLocation>
</comment>
<dbReference type="PANTHER" id="PTHR30625:SF18">
    <property type="entry name" value="TONB2 ENERGY TRANSDUCTION SYSTEM INNER MEMBRANE COMPONENT EXBB"/>
    <property type="match status" value="1"/>
</dbReference>
<keyword evidence="5 7" id="KW-0472">Membrane</keyword>
<keyword evidence="4 7" id="KW-1133">Transmembrane helix</keyword>
<evidence type="ECO:0000256" key="2">
    <source>
        <dbReference type="ARBA" id="ARBA00022475"/>
    </source>
</evidence>
<evidence type="ECO:0000256" key="3">
    <source>
        <dbReference type="ARBA" id="ARBA00022692"/>
    </source>
</evidence>
<feature type="domain" description="MotA/TolQ/ExbB proton channel" evidence="8">
    <location>
        <begin position="63"/>
        <end position="154"/>
    </location>
</feature>
<dbReference type="InterPro" id="IPR002898">
    <property type="entry name" value="MotA_ExbB_proton_chnl"/>
</dbReference>
<sequence length="162" mass="17755">MRAGGVVMYAIAGVLVLLWGLMLERAYYLWLSFKAEQQGLLGRWQQRSEWQSWQAVHIRQSLLGQAELALTRHLPLLSALIKICPLLGLLGTVSGMIQVFDVVAVHGTGNPKLLASGISMATIPTLAGLVCALSGLLVYSRLERRTKVLLSQFSQQLATVNE</sequence>
<evidence type="ECO:0000256" key="6">
    <source>
        <dbReference type="RuleBase" id="RU004057"/>
    </source>
</evidence>
<evidence type="ECO:0000313" key="9">
    <source>
        <dbReference type="EMBL" id="MCE2595037.1"/>
    </source>
</evidence>
<evidence type="ECO:0000256" key="5">
    <source>
        <dbReference type="ARBA" id="ARBA00023136"/>
    </source>
</evidence>
<organism evidence="9 10">
    <name type="scientific">Motilimonas cestriensis</name>
    <dbReference type="NCBI Taxonomy" id="2742685"/>
    <lineage>
        <taxon>Bacteria</taxon>
        <taxon>Pseudomonadati</taxon>
        <taxon>Pseudomonadota</taxon>
        <taxon>Gammaproteobacteria</taxon>
        <taxon>Alteromonadales</taxon>
        <taxon>Alteromonadales genera incertae sedis</taxon>
        <taxon>Motilimonas</taxon>
    </lineage>
</organism>
<proteinExistence type="inferred from homology"/>
<reference evidence="9 10" key="1">
    <citation type="journal article" date="2022" name="Environ. Microbiol. Rep.">
        <title>Eco-phylogenetic analyses reveal divergent evolution of vitamin B12 metabolism in the marine bacterial family 'Psychromonadaceae'.</title>
        <authorList>
            <person name="Jin X."/>
            <person name="Yang Y."/>
            <person name="Cao H."/>
            <person name="Gao B."/>
            <person name="Zhao Z."/>
        </authorList>
    </citation>
    <scope>NUCLEOTIDE SEQUENCE [LARGE SCALE GENOMIC DNA]</scope>
    <source>
        <strain evidence="9 10">MKS20</strain>
    </source>
</reference>
<feature type="transmembrane region" description="Helical" evidence="7">
    <location>
        <begin position="79"/>
        <end position="100"/>
    </location>
</feature>
<feature type="transmembrane region" description="Helical" evidence="7">
    <location>
        <begin position="120"/>
        <end position="139"/>
    </location>
</feature>